<reference evidence="1 2" key="1">
    <citation type="submission" date="2017-02" db="EMBL/GenBank/DDBJ databases">
        <authorList>
            <person name="Peterson S.W."/>
        </authorList>
    </citation>
    <scope>NUCLEOTIDE SEQUENCE [LARGE SCALE GENOMIC DNA]</scope>
    <source>
        <strain evidence="1 2">P15</strain>
    </source>
</reference>
<dbReference type="Proteomes" id="UP000190341">
    <property type="component" value="Unassembled WGS sequence"/>
</dbReference>
<protein>
    <submittedName>
        <fullName evidence="1">Uncharacterized protein</fullName>
    </submittedName>
</protein>
<dbReference type="STRING" id="428993.SAMN06296058_1232"/>
<name>A0A1T5JZT4_9GAMM</name>
<evidence type="ECO:0000313" key="2">
    <source>
        <dbReference type="Proteomes" id="UP000190341"/>
    </source>
</evidence>
<proteinExistence type="predicted"/>
<keyword evidence="2" id="KW-1185">Reference proteome</keyword>
<dbReference type="AlphaFoldDB" id="A0A1T5JZT4"/>
<accession>A0A1T5JZT4</accession>
<sequence>MLPLGFNWTRHIDGPALRVGEHLVASATPANNDSGAPWRICFPYSGPRYHFVASEAGAMAYMEAWAGKWEMAIRDAILVQGPGRAEVLSRYTSRDANPSCNRGVAKACRAS</sequence>
<dbReference type="EMBL" id="FUZV01000001">
    <property type="protein sequence ID" value="SKC56941.1"/>
    <property type="molecule type" value="Genomic_DNA"/>
</dbReference>
<organism evidence="1 2">
    <name type="scientific">Pseudoxanthomonas indica</name>
    <dbReference type="NCBI Taxonomy" id="428993"/>
    <lineage>
        <taxon>Bacteria</taxon>
        <taxon>Pseudomonadati</taxon>
        <taxon>Pseudomonadota</taxon>
        <taxon>Gammaproteobacteria</taxon>
        <taxon>Lysobacterales</taxon>
        <taxon>Lysobacteraceae</taxon>
        <taxon>Pseudoxanthomonas</taxon>
    </lineage>
</organism>
<gene>
    <name evidence="1" type="ORF">SAMN06296058_1232</name>
</gene>
<evidence type="ECO:0000313" key="1">
    <source>
        <dbReference type="EMBL" id="SKC56941.1"/>
    </source>
</evidence>